<dbReference type="GO" id="GO:0006508">
    <property type="term" value="P:proteolysis"/>
    <property type="evidence" value="ECO:0007669"/>
    <property type="project" value="UniProtKB-KW"/>
</dbReference>
<dbReference type="AlphaFoldDB" id="A0A841HWQ2"/>
<protein>
    <submittedName>
        <fullName evidence="10">Aminopeptidase</fullName>
        <ecNumber evidence="10">3.4.11.-</ecNumber>
    </submittedName>
</protein>
<keyword evidence="7" id="KW-0479">Metal-binding</keyword>
<organism evidence="10 11">
    <name type="scientific">Deinobacterium chartae</name>
    <dbReference type="NCBI Taxonomy" id="521158"/>
    <lineage>
        <taxon>Bacteria</taxon>
        <taxon>Thermotogati</taxon>
        <taxon>Deinococcota</taxon>
        <taxon>Deinococci</taxon>
        <taxon>Deinococcales</taxon>
        <taxon>Deinococcaceae</taxon>
        <taxon>Deinobacterium</taxon>
    </lineage>
</organism>
<dbReference type="Proteomes" id="UP000569951">
    <property type="component" value="Unassembled WGS sequence"/>
</dbReference>
<accession>A0A841HWQ2</accession>
<name>A0A841HWQ2_9DEIO</name>
<comment type="similarity">
    <text evidence="4">Belongs to the peptidase M29 family.</text>
</comment>
<dbReference type="InterPro" id="IPR035097">
    <property type="entry name" value="M29_N-terminal"/>
</dbReference>
<dbReference type="GO" id="GO:0046872">
    <property type="term" value="F:metal ion binding"/>
    <property type="evidence" value="ECO:0007669"/>
    <property type="project" value="UniProtKB-KW"/>
</dbReference>
<dbReference type="PRINTS" id="PR00919">
    <property type="entry name" value="THERMOPTASE"/>
</dbReference>
<dbReference type="GO" id="GO:0008237">
    <property type="term" value="F:metallopeptidase activity"/>
    <property type="evidence" value="ECO:0007669"/>
    <property type="project" value="UniProtKB-KW"/>
</dbReference>
<dbReference type="EC" id="3.4.11.-" evidence="10"/>
<comment type="cofactor">
    <cofactor evidence="2">
        <name>Mg(2+)</name>
        <dbReference type="ChEBI" id="CHEBI:18420"/>
    </cofactor>
</comment>
<dbReference type="InterPro" id="IPR000787">
    <property type="entry name" value="Peptidase_M29"/>
</dbReference>
<keyword evidence="9" id="KW-0482">Metalloprotease</keyword>
<keyword evidence="6" id="KW-0645">Protease</keyword>
<comment type="cofactor">
    <cofactor evidence="1">
        <name>Co(2+)</name>
        <dbReference type="ChEBI" id="CHEBI:48828"/>
    </cofactor>
</comment>
<keyword evidence="8 10" id="KW-0378">Hydrolase</keyword>
<dbReference type="PANTHER" id="PTHR34448:SF3">
    <property type="entry name" value="AMINOPEPTIDASE AMPS"/>
    <property type="match status" value="1"/>
</dbReference>
<dbReference type="Gene3D" id="3.40.1830.10">
    <property type="entry name" value="Thermophilic metalloprotease (M29)"/>
    <property type="match status" value="1"/>
</dbReference>
<sequence>MPTPEILRRYAELAVQVGVNLQPGQRLLVVAPTEAAPLVRAVSEAAYARGATLVDALFEDAPLARSHVLHAPEEALGAVSQWRIDALMQHAEAGQAILTFTAPDPAGAAATPPVRAARVSAALAARAEEYGKLRSRVRFNWSVLPVATPAWATFLRPDLEASAALDWLWEQLFVLTRLDQEEPLLAWDAHADRLMRRCAQLDALAIEALHFAAPGTDLTVGLPEGHRWFGPRVATALGFSVIPNLPTEEISTLPHRARVEGRVRATKPLIVGGQLIEGLELRFEAGRVVQFSAQRGTEALRGILEADEGASRLGEVALVPQDGLVGRAGRVFYSTLIDENAACHLALGRAYPVTLEGGDAMSLEAFRAHGGNHSRVHVDFMVGSDDLEVSALTRSGARVTLISGGLWVLPALRTQRTFAGW</sequence>
<evidence type="ECO:0000313" key="11">
    <source>
        <dbReference type="Proteomes" id="UP000569951"/>
    </source>
</evidence>
<evidence type="ECO:0000256" key="3">
    <source>
        <dbReference type="ARBA" id="ARBA00001947"/>
    </source>
</evidence>
<comment type="caution">
    <text evidence="10">The sequence shown here is derived from an EMBL/GenBank/DDBJ whole genome shotgun (WGS) entry which is preliminary data.</text>
</comment>
<dbReference type="EMBL" id="JACHHG010000002">
    <property type="protein sequence ID" value="MBB6097074.1"/>
    <property type="molecule type" value="Genomic_DNA"/>
</dbReference>
<evidence type="ECO:0000313" key="10">
    <source>
        <dbReference type="EMBL" id="MBB6097074.1"/>
    </source>
</evidence>
<keyword evidence="11" id="KW-1185">Reference proteome</keyword>
<evidence type="ECO:0000256" key="4">
    <source>
        <dbReference type="ARBA" id="ARBA00008236"/>
    </source>
</evidence>
<evidence type="ECO:0000256" key="2">
    <source>
        <dbReference type="ARBA" id="ARBA00001946"/>
    </source>
</evidence>
<evidence type="ECO:0000256" key="8">
    <source>
        <dbReference type="ARBA" id="ARBA00022801"/>
    </source>
</evidence>
<dbReference type="PANTHER" id="PTHR34448">
    <property type="entry name" value="AMINOPEPTIDASE"/>
    <property type="match status" value="1"/>
</dbReference>
<dbReference type="RefSeq" id="WP_183984169.1">
    <property type="nucleotide sequence ID" value="NZ_JACHHG010000002.1"/>
</dbReference>
<dbReference type="GO" id="GO:0004177">
    <property type="term" value="F:aminopeptidase activity"/>
    <property type="evidence" value="ECO:0007669"/>
    <property type="project" value="UniProtKB-KW"/>
</dbReference>
<evidence type="ECO:0000256" key="9">
    <source>
        <dbReference type="ARBA" id="ARBA00023049"/>
    </source>
</evidence>
<evidence type="ECO:0000256" key="6">
    <source>
        <dbReference type="ARBA" id="ARBA00022670"/>
    </source>
</evidence>
<dbReference type="SUPFAM" id="SSF144052">
    <property type="entry name" value="Thermophilic metalloprotease-like"/>
    <property type="match status" value="1"/>
</dbReference>
<proteinExistence type="inferred from homology"/>
<evidence type="ECO:0000256" key="1">
    <source>
        <dbReference type="ARBA" id="ARBA00001941"/>
    </source>
</evidence>
<reference evidence="10 11" key="1">
    <citation type="submission" date="2020-08" db="EMBL/GenBank/DDBJ databases">
        <title>Genomic Encyclopedia of Type Strains, Phase IV (KMG-IV): sequencing the most valuable type-strain genomes for metagenomic binning, comparative biology and taxonomic classification.</title>
        <authorList>
            <person name="Goeker M."/>
        </authorList>
    </citation>
    <scope>NUCLEOTIDE SEQUENCE [LARGE SCALE GENOMIC DNA]</scope>
    <source>
        <strain evidence="10 11">DSM 21458</strain>
    </source>
</reference>
<gene>
    <name evidence="10" type="ORF">HNR42_000488</name>
</gene>
<evidence type="ECO:0000256" key="7">
    <source>
        <dbReference type="ARBA" id="ARBA00022723"/>
    </source>
</evidence>
<dbReference type="InterPro" id="IPR052170">
    <property type="entry name" value="M29_Exopeptidase"/>
</dbReference>
<evidence type="ECO:0000256" key="5">
    <source>
        <dbReference type="ARBA" id="ARBA00022438"/>
    </source>
</evidence>
<keyword evidence="5 10" id="KW-0031">Aminopeptidase</keyword>
<comment type="cofactor">
    <cofactor evidence="3">
        <name>Zn(2+)</name>
        <dbReference type="ChEBI" id="CHEBI:29105"/>
    </cofactor>
</comment>
<dbReference type="Pfam" id="PF02073">
    <property type="entry name" value="Peptidase_M29"/>
    <property type="match status" value="1"/>
</dbReference>